<dbReference type="OrthoDB" id="2593405at2"/>
<evidence type="ECO:0000313" key="1">
    <source>
        <dbReference type="EMBL" id="RAV22201.1"/>
    </source>
</evidence>
<comment type="caution">
    <text evidence="1">The sequence shown here is derived from an EMBL/GenBank/DDBJ whole genome shotgun (WGS) entry which is preliminary data.</text>
</comment>
<accession>A0A329MQE2</accession>
<keyword evidence="2" id="KW-1185">Reference proteome</keyword>
<gene>
    <name evidence="1" type="ORF">DQG23_04415</name>
</gene>
<dbReference type="AlphaFoldDB" id="A0A329MQE2"/>
<dbReference type="RefSeq" id="WP_113029607.1">
    <property type="nucleotide sequence ID" value="NZ_QMFB01000002.1"/>
</dbReference>
<dbReference type="EMBL" id="QMFB01000002">
    <property type="protein sequence ID" value="RAV22201.1"/>
    <property type="molecule type" value="Genomic_DNA"/>
</dbReference>
<evidence type="ECO:0000313" key="2">
    <source>
        <dbReference type="Proteomes" id="UP000250369"/>
    </source>
</evidence>
<protein>
    <submittedName>
        <fullName evidence="1">Uncharacterized protein</fullName>
    </submittedName>
</protein>
<dbReference type="Proteomes" id="UP000250369">
    <property type="component" value="Unassembled WGS sequence"/>
</dbReference>
<name>A0A329MQE2_9BACL</name>
<reference evidence="1 2" key="1">
    <citation type="journal article" date="2009" name="Int. J. Syst. Evol. Microbiol.">
        <title>Paenibacillus contaminans sp. nov., isolated from a contaminated laboratory plate.</title>
        <authorList>
            <person name="Chou J.H."/>
            <person name="Lee J.H."/>
            <person name="Lin M.C."/>
            <person name="Chang P.S."/>
            <person name="Arun A.B."/>
            <person name="Young C.C."/>
            <person name="Chen W.M."/>
        </authorList>
    </citation>
    <scope>NUCLEOTIDE SEQUENCE [LARGE SCALE GENOMIC DNA]</scope>
    <source>
        <strain evidence="1 2">CKOBP-6</strain>
    </source>
</reference>
<proteinExistence type="predicted"/>
<sequence>MPVPSFSNVGENLTVQQLTDFVYGHIRKLNDFLAHLDTLNVDELNANVIIAGSISTDKLAAESITTEKIAAGAVTAEKITVNELSAITANLGTITAGSITTNAQIDVGTNATIGDNLYMNETSPTSKGIIFNNQGGGYSARISVLSGDMGLNVDGHITMTIGSSQGLVVNQKVTASGFEALSGVVQANYINAIGTLSAGNGASGTFYVASSLGGPIDTEVTVSSGIITSIT</sequence>
<organism evidence="1 2">
    <name type="scientific">Paenibacillus contaminans</name>
    <dbReference type="NCBI Taxonomy" id="450362"/>
    <lineage>
        <taxon>Bacteria</taxon>
        <taxon>Bacillati</taxon>
        <taxon>Bacillota</taxon>
        <taxon>Bacilli</taxon>
        <taxon>Bacillales</taxon>
        <taxon>Paenibacillaceae</taxon>
        <taxon>Paenibacillus</taxon>
    </lineage>
</organism>